<accession>A0A0N9SLA8</accession>
<dbReference type="Gene3D" id="2.60.120.970">
    <property type="match status" value="1"/>
</dbReference>
<dbReference type="PROSITE" id="PS51362">
    <property type="entry name" value="TGF_BETA_2"/>
    <property type="match status" value="1"/>
</dbReference>
<evidence type="ECO:0000256" key="7">
    <source>
        <dbReference type="SAM" id="MobiDB-lite"/>
    </source>
</evidence>
<feature type="domain" description="TGF-beta family profile" evidence="9">
    <location>
        <begin position="307"/>
        <end position="438"/>
    </location>
</feature>
<dbReference type="EMBL" id="KP968256">
    <property type="protein sequence ID" value="ALH43072.1"/>
    <property type="molecule type" value="mRNA"/>
</dbReference>
<name>A0A0N9SLA8_PARLI</name>
<organism evidence="10">
    <name type="scientific">Paracentrotus lividus</name>
    <name type="common">Common sea urchin</name>
    <dbReference type="NCBI Taxonomy" id="7656"/>
    <lineage>
        <taxon>Eukaryota</taxon>
        <taxon>Metazoa</taxon>
        <taxon>Echinodermata</taxon>
        <taxon>Eleutherozoa</taxon>
        <taxon>Echinozoa</taxon>
        <taxon>Echinoidea</taxon>
        <taxon>Euechinoidea</taxon>
        <taxon>Echinacea</taxon>
        <taxon>Camarodonta</taxon>
        <taxon>Echinidea</taxon>
        <taxon>Echinidae</taxon>
        <taxon>Paracentrotus</taxon>
    </lineage>
</organism>
<reference evidence="10" key="1">
    <citation type="journal article" date="2015" name="Nat. Commun.">
        <title>A deuterostome origin of the Spemann organiser suggested by Nodal and ADMPs functions in Echinoderms.</title>
        <authorList>
            <person name="Lapraz F."/>
            <person name="Haillot E."/>
            <person name="Lepage T."/>
        </authorList>
    </citation>
    <scope>NUCLEOTIDE SEQUENCE</scope>
</reference>
<keyword evidence="3" id="KW-0964">Secreted</keyword>
<feature type="compositionally biased region" description="Basic residues" evidence="7">
    <location>
        <begin position="307"/>
        <end position="317"/>
    </location>
</feature>
<sequence>MEIIFVYLAISFASLVNAFPYDPDTSARISPYVPDVYVARTTGRRQEQMIGSMEANELLQILGLNDGAIPSTAEDSLSDSTSDKNRFAYPFMVNLYNSVADPMSGLTFGRRPYNATKIRAVPEGGRGGRLGFHFNLSLVESSASLLQAEFHLYRLGLAGAASGGAQDTRRPNYFQVHIYQLMSSDLSSLDGARLVGLRLMSSKGTGWEVFNIRHTVQEWLTNKTSNFGLYITVTSLSGQRLPDNMLRFAKRARHDNSRQPILVLFTQESMGRRNVSHDGQRIVDETSHSAISTMVFHHEPSSGEPQRRKRSLAKHRAYLGGSDQSEEPTRSAGCMRKNMYVSLDAIGWSPWIIAPKGYDAYRCNGGCPLKSRSEDEYSWSNHAKVQAIMNRRKRGVAPPCCVHRYSPSDSRLSMWNLKQETFVLTELPDMIVAKCGCR</sequence>
<dbReference type="GO" id="GO:0005125">
    <property type="term" value="F:cytokine activity"/>
    <property type="evidence" value="ECO:0007669"/>
    <property type="project" value="TreeGrafter"/>
</dbReference>
<dbReference type="PANTHER" id="PTHR11848">
    <property type="entry name" value="TGF-BETA FAMILY"/>
    <property type="match status" value="1"/>
</dbReference>
<dbReference type="AlphaFoldDB" id="A0A0N9SLA8"/>
<keyword evidence="5" id="KW-1015">Disulfide bond</keyword>
<dbReference type="GO" id="GO:0005615">
    <property type="term" value="C:extracellular space"/>
    <property type="evidence" value="ECO:0007669"/>
    <property type="project" value="TreeGrafter"/>
</dbReference>
<evidence type="ECO:0000259" key="9">
    <source>
        <dbReference type="PROSITE" id="PS51362"/>
    </source>
</evidence>
<dbReference type="PROSITE" id="PS00250">
    <property type="entry name" value="TGF_BETA_1"/>
    <property type="match status" value="1"/>
</dbReference>
<feature type="signal peptide" evidence="8">
    <location>
        <begin position="1"/>
        <end position="18"/>
    </location>
</feature>
<evidence type="ECO:0000256" key="3">
    <source>
        <dbReference type="ARBA" id="ARBA00022525"/>
    </source>
</evidence>
<dbReference type="GO" id="GO:0008083">
    <property type="term" value="F:growth factor activity"/>
    <property type="evidence" value="ECO:0007669"/>
    <property type="project" value="UniProtKB-KW"/>
</dbReference>
<proteinExistence type="evidence at transcript level"/>
<evidence type="ECO:0000256" key="2">
    <source>
        <dbReference type="ARBA" id="ARBA00006656"/>
    </source>
</evidence>
<evidence type="ECO:0000256" key="6">
    <source>
        <dbReference type="RuleBase" id="RU000354"/>
    </source>
</evidence>
<evidence type="ECO:0000256" key="1">
    <source>
        <dbReference type="ARBA" id="ARBA00004613"/>
    </source>
</evidence>
<keyword evidence="4 6" id="KW-0339">Growth factor</keyword>
<dbReference type="FunFam" id="2.60.120.970:FF:000023">
    <property type="entry name" value="Anti-dorsalizing morphogenetic protein 1"/>
    <property type="match status" value="1"/>
</dbReference>
<feature type="chain" id="PRO_5006038769" evidence="8">
    <location>
        <begin position="19"/>
        <end position="438"/>
    </location>
</feature>
<evidence type="ECO:0000256" key="4">
    <source>
        <dbReference type="ARBA" id="ARBA00023030"/>
    </source>
</evidence>
<dbReference type="SUPFAM" id="SSF57501">
    <property type="entry name" value="Cystine-knot cytokines"/>
    <property type="match status" value="1"/>
</dbReference>
<keyword evidence="8" id="KW-0732">Signal</keyword>
<comment type="similarity">
    <text evidence="2 6">Belongs to the TGF-beta family.</text>
</comment>
<dbReference type="Pfam" id="PF00688">
    <property type="entry name" value="TGFb_propeptide"/>
    <property type="match status" value="1"/>
</dbReference>
<comment type="subcellular location">
    <subcellularLocation>
        <location evidence="1">Secreted</location>
    </subcellularLocation>
</comment>
<dbReference type="Gene3D" id="2.10.90.10">
    <property type="entry name" value="Cystine-knot cytokines"/>
    <property type="match status" value="1"/>
</dbReference>
<evidence type="ECO:0000313" key="10">
    <source>
        <dbReference type="EMBL" id="ALH43072.1"/>
    </source>
</evidence>
<evidence type="ECO:0000256" key="5">
    <source>
        <dbReference type="ARBA" id="ARBA00023157"/>
    </source>
</evidence>
<dbReference type="CDD" id="cd13756">
    <property type="entry name" value="TGF_beta_BMPs_GDFs"/>
    <property type="match status" value="1"/>
</dbReference>
<dbReference type="InterPro" id="IPR015615">
    <property type="entry name" value="TGF-beta-rel"/>
</dbReference>
<dbReference type="PANTHER" id="PTHR11848:SF308">
    <property type="entry name" value="BMP-LIKE PROTEIN UNC-129"/>
    <property type="match status" value="1"/>
</dbReference>
<evidence type="ECO:0000256" key="8">
    <source>
        <dbReference type="SAM" id="SignalP"/>
    </source>
</evidence>
<dbReference type="InterPro" id="IPR001839">
    <property type="entry name" value="TGF-b_C"/>
</dbReference>
<dbReference type="Pfam" id="PF00019">
    <property type="entry name" value="TGF_beta"/>
    <property type="match status" value="1"/>
</dbReference>
<dbReference type="InterPro" id="IPR029034">
    <property type="entry name" value="Cystine-knot_cytokine"/>
</dbReference>
<dbReference type="InterPro" id="IPR017948">
    <property type="entry name" value="TGFb_CS"/>
</dbReference>
<dbReference type="InterPro" id="IPR001111">
    <property type="entry name" value="TGF-b_propeptide"/>
</dbReference>
<protein>
    <submittedName>
        <fullName evidence="10">Tgf-beta bone morphogenetic protein 0</fullName>
    </submittedName>
</protein>
<feature type="region of interest" description="Disordered" evidence="7">
    <location>
        <begin position="296"/>
        <end position="331"/>
    </location>
</feature>
<dbReference type="SMART" id="SM00204">
    <property type="entry name" value="TGFB"/>
    <property type="match status" value="1"/>
</dbReference>